<dbReference type="RefSeq" id="WP_136926942.1">
    <property type="nucleotide sequence ID" value="NZ_SSMQ01000001.1"/>
</dbReference>
<evidence type="ECO:0000313" key="1">
    <source>
        <dbReference type="EMBL" id="TKD13126.1"/>
    </source>
</evidence>
<comment type="caution">
    <text evidence="1">The sequence shown here is derived from an EMBL/GenBank/DDBJ whole genome shotgun (WGS) entry which is preliminary data.</text>
</comment>
<reference evidence="1 2" key="1">
    <citation type="submission" date="2019-04" db="EMBL/GenBank/DDBJ databases">
        <authorList>
            <person name="Li Y."/>
            <person name="Wang J."/>
        </authorList>
    </citation>
    <scope>NUCLEOTIDE SEQUENCE [LARGE SCALE GENOMIC DNA]</scope>
    <source>
        <strain evidence="1 2">DSM 14668</strain>
    </source>
</reference>
<evidence type="ECO:0000313" key="2">
    <source>
        <dbReference type="Proteomes" id="UP000309215"/>
    </source>
</evidence>
<name>A0A4U1JK51_9BACT</name>
<organism evidence="1 2">
    <name type="scientific">Polyangium fumosum</name>
    <dbReference type="NCBI Taxonomy" id="889272"/>
    <lineage>
        <taxon>Bacteria</taxon>
        <taxon>Pseudomonadati</taxon>
        <taxon>Myxococcota</taxon>
        <taxon>Polyangia</taxon>
        <taxon>Polyangiales</taxon>
        <taxon>Polyangiaceae</taxon>
        <taxon>Polyangium</taxon>
    </lineage>
</organism>
<dbReference type="EMBL" id="SSMQ01000001">
    <property type="protein sequence ID" value="TKD13126.1"/>
    <property type="molecule type" value="Genomic_DNA"/>
</dbReference>
<evidence type="ECO:0008006" key="3">
    <source>
        <dbReference type="Google" id="ProtNLM"/>
    </source>
</evidence>
<dbReference type="AlphaFoldDB" id="A0A4U1JK51"/>
<dbReference type="Proteomes" id="UP000309215">
    <property type="component" value="Unassembled WGS sequence"/>
</dbReference>
<sequence length="215" mass="23520">MAALEPMVRGKLASHPEASAFAAEVLRVHRRYATEIVQAYALCPFVRDVDVAFGRFCVMLDHEPDLDATRDAVVAAQSNVLHVVFPLSLPAPNVFERFASTLLARLQGFFPEAPVMAAFHPALVGDRDAPHRLIGLLRRAPDPFVQFIPAGMHEGGTVFATSIEEFEASAVDRSELNFKKLTGEPIEALLARAQEIRADRDRAYARFASLVGPAA</sequence>
<gene>
    <name evidence="1" type="ORF">E8A74_00800</name>
</gene>
<accession>A0A4U1JK51</accession>
<keyword evidence="2" id="KW-1185">Reference proteome</keyword>
<protein>
    <recommendedName>
        <fullName evidence="3">DUF1415 domain-containing protein</fullName>
    </recommendedName>
</protein>
<dbReference type="OrthoDB" id="5502675at2"/>
<proteinExistence type="predicted"/>